<protein>
    <recommendedName>
        <fullName evidence="4">RING-type E3 ubiquitin transferase</fullName>
        <ecNumber evidence="4">2.3.2.27</ecNumber>
    </recommendedName>
</protein>
<reference evidence="17" key="1">
    <citation type="journal article" date="2024" name="IScience">
        <title>Strigolactones Initiate the Formation of Haustorium-like Structures in Castilleja.</title>
        <authorList>
            <person name="Buerger M."/>
            <person name="Peterson D."/>
            <person name="Chory J."/>
        </authorList>
    </citation>
    <scope>NUCLEOTIDE SEQUENCE [LARGE SCALE GENOMIC DNA]</scope>
</reference>
<evidence type="ECO:0000256" key="4">
    <source>
        <dbReference type="ARBA" id="ARBA00012483"/>
    </source>
</evidence>
<dbReference type="Proteomes" id="UP001632038">
    <property type="component" value="Unassembled WGS sequence"/>
</dbReference>
<dbReference type="Pfam" id="PF11145">
    <property type="entry name" value="DUF2921"/>
    <property type="match status" value="1"/>
</dbReference>
<comment type="pathway">
    <text evidence="3">Protein modification; protein ubiquitination.</text>
</comment>
<keyword evidence="17" id="KW-1185">Reference proteome</keyword>
<organism evidence="16 17">
    <name type="scientific">Castilleja foliolosa</name>
    <dbReference type="NCBI Taxonomy" id="1961234"/>
    <lineage>
        <taxon>Eukaryota</taxon>
        <taxon>Viridiplantae</taxon>
        <taxon>Streptophyta</taxon>
        <taxon>Embryophyta</taxon>
        <taxon>Tracheophyta</taxon>
        <taxon>Spermatophyta</taxon>
        <taxon>Magnoliopsida</taxon>
        <taxon>eudicotyledons</taxon>
        <taxon>Gunneridae</taxon>
        <taxon>Pentapetalae</taxon>
        <taxon>asterids</taxon>
        <taxon>lamiids</taxon>
        <taxon>Lamiales</taxon>
        <taxon>Orobanchaceae</taxon>
        <taxon>Pedicularideae</taxon>
        <taxon>Castillejinae</taxon>
        <taxon>Castilleja</taxon>
    </lineage>
</organism>
<dbReference type="GO" id="GO:0012505">
    <property type="term" value="C:endomembrane system"/>
    <property type="evidence" value="ECO:0007669"/>
    <property type="project" value="UniProtKB-SubCell"/>
</dbReference>
<dbReference type="EC" id="2.3.2.27" evidence="4"/>
<evidence type="ECO:0000256" key="7">
    <source>
        <dbReference type="ARBA" id="ARBA00022723"/>
    </source>
</evidence>
<evidence type="ECO:0000256" key="11">
    <source>
        <dbReference type="ARBA" id="ARBA00022833"/>
    </source>
</evidence>
<evidence type="ECO:0000313" key="16">
    <source>
        <dbReference type="EMBL" id="KAL3647101.1"/>
    </source>
</evidence>
<evidence type="ECO:0000256" key="9">
    <source>
        <dbReference type="ARBA" id="ARBA00022771"/>
    </source>
</evidence>
<keyword evidence="6 14" id="KW-0812">Transmembrane</keyword>
<evidence type="ECO:0000256" key="3">
    <source>
        <dbReference type="ARBA" id="ARBA00004906"/>
    </source>
</evidence>
<dbReference type="EMBL" id="JAVIJP010000009">
    <property type="protein sequence ID" value="KAL3647101.1"/>
    <property type="molecule type" value="Genomic_DNA"/>
</dbReference>
<comment type="catalytic activity">
    <reaction evidence="1">
        <text>S-ubiquitinyl-[E2 ubiquitin-conjugating enzyme]-L-cysteine + [acceptor protein]-L-lysine = [E2 ubiquitin-conjugating enzyme]-L-cysteine + N(6)-ubiquitinyl-[acceptor protein]-L-lysine.</text>
        <dbReference type="EC" id="2.3.2.27"/>
    </reaction>
</comment>
<comment type="subcellular location">
    <subcellularLocation>
        <location evidence="2">Endomembrane system</location>
        <topology evidence="2">Multi-pass membrane protein</topology>
    </subcellularLocation>
</comment>
<evidence type="ECO:0000259" key="15">
    <source>
        <dbReference type="Pfam" id="PF11145"/>
    </source>
</evidence>
<name>A0ABD3DZ74_9LAMI</name>
<evidence type="ECO:0000313" key="17">
    <source>
        <dbReference type="Proteomes" id="UP001632038"/>
    </source>
</evidence>
<keyword evidence="7" id="KW-0479">Metal-binding</keyword>
<keyword evidence="12 14" id="KW-1133">Transmembrane helix</keyword>
<feature type="domain" description="SWEET-like" evidence="15">
    <location>
        <begin position="258"/>
        <end position="407"/>
    </location>
</feature>
<keyword evidence="11" id="KW-0862">Zinc</keyword>
<evidence type="ECO:0000256" key="1">
    <source>
        <dbReference type="ARBA" id="ARBA00000900"/>
    </source>
</evidence>
<dbReference type="PANTHER" id="PTHR22763:SF162">
    <property type="entry name" value="TRANSMEMBRANE E3 UBIQUITIN-PROTEIN LIGASE 1"/>
    <property type="match status" value="1"/>
</dbReference>
<dbReference type="GO" id="GO:0061630">
    <property type="term" value="F:ubiquitin protein ligase activity"/>
    <property type="evidence" value="ECO:0007669"/>
    <property type="project" value="UniProtKB-EC"/>
</dbReference>
<gene>
    <name evidence="16" type="ORF">CASFOL_008069</name>
</gene>
<evidence type="ECO:0000256" key="13">
    <source>
        <dbReference type="ARBA" id="ARBA00023136"/>
    </source>
</evidence>
<dbReference type="InterPro" id="IPR021319">
    <property type="entry name" value="DUF2921"/>
</dbReference>
<evidence type="ECO:0000256" key="10">
    <source>
        <dbReference type="ARBA" id="ARBA00022786"/>
    </source>
</evidence>
<dbReference type="InterPro" id="IPR050731">
    <property type="entry name" value="HRD1_E3_ubiq-ligases"/>
</dbReference>
<feature type="transmembrane region" description="Helical" evidence="14">
    <location>
        <begin position="297"/>
        <end position="318"/>
    </location>
</feature>
<evidence type="ECO:0000256" key="8">
    <source>
        <dbReference type="ARBA" id="ARBA00022729"/>
    </source>
</evidence>
<comment type="caution">
    <text evidence="16">The sequence shown here is derived from an EMBL/GenBank/DDBJ whole genome shotgun (WGS) entry which is preliminary data.</text>
</comment>
<feature type="transmembrane region" description="Helical" evidence="14">
    <location>
        <begin position="12"/>
        <end position="30"/>
    </location>
</feature>
<feature type="transmembrane region" description="Helical" evidence="14">
    <location>
        <begin position="339"/>
        <end position="360"/>
    </location>
</feature>
<evidence type="ECO:0000256" key="2">
    <source>
        <dbReference type="ARBA" id="ARBA00004127"/>
    </source>
</evidence>
<evidence type="ECO:0000256" key="12">
    <source>
        <dbReference type="ARBA" id="ARBA00022989"/>
    </source>
</evidence>
<keyword evidence="8" id="KW-0732">Signal</keyword>
<dbReference type="AlphaFoldDB" id="A0ABD3DZ74"/>
<accession>A0ABD3DZ74</accession>
<sequence>MSPMKSLNFLSILFRIPFGLWFVFVVIWPADGLRPLRERARSWGEEVILIFDWLPQGKEENELGPFSSWNITGTYKGNWKFLISKNSSSKYPGFTNSNGNSVLELISTPTRISGVHYVQGLIIFHDVYENGKDVRGAQIKVEGVYIWPFRQLRMLVNSGKSGDVVQEDDYLFSTPYHLIGIFSSQLFLESPRDKIWKGKHSPIYGIEKQCNIEIAAQISRLSSIEDGGDEDKYYLEGLMESPSMDDDADCFSPMLLNATSGTAKISLLMIGHQAILDTYICILHLTAGIVVDSLFNAFATATFFKFVVFSLFEMRYLLAIWKANRPPNGENWDTMRRELSALHSRFYAILLGGVVVMYVFHKIFRFILLLLHSFWIPQICLNVIRNSRKPLRPLFILGMTITRMAIPFTISEPDVSSLILPDTYGYYRRFNQKPVEALDCVICMNPIELDQLSSDCMFSDPVRSFLSPEVSSTLVGRKNGMPNMSSPTSTFVESLYRSCSYTNSSRSTSVYFVGEWD</sequence>
<dbReference type="PANTHER" id="PTHR22763">
    <property type="entry name" value="RING ZINC FINGER PROTEIN"/>
    <property type="match status" value="1"/>
</dbReference>
<keyword evidence="5" id="KW-0808">Transferase</keyword>
<keyword evidence="10" id="KW-0833">Ubl conjugation pathway</keyword>
<dbReference type="GO" id="GO:0008270">
    <property type="term" value="F:zinc ion binding"/>
    <property type="evidence" value="ECO:0007669"/>
    <property type="project" value="UniProtKB-KW"/>
</dbReference>
<evidence type="ECO:0000256" key="14">
    <source>
        <dbReference type="SAM" id="Phobius"/>
    </source>
</evidence>
<evidence type="ECO:0000256" key="6">
    <source>
        <dbReference type="ARBA" id="ARBA00022692"/>
    </source>
</evidence>
<evidence type="ECO:0000256" key="5">
    <source>
        <dbReference type="ARBA" id="ARBA00022679"/>
    </source>
</evidence>
<keyword evidence="9" id="KW-0863">Zinc-finger</keyword>
<keyword evidence="13 14" id="KW-0472">Membrane</keyword>
<proteinExistence type="predicted"/>